<keyword evidence="2" id="KW-1185">Reference proteome</keyword>
<protein>
    <recommendedName>
        <fullName evidence="3">ArsR family transcriptional regulator</fullName>
    </recommendedName>
</protein>
<name>A0A0M7AS03_9HYPH</name>
<gene>
    <name evidence="1" type="ORF">LAX5112_04910</name>
</gene>
<accession>A0A0M7AS03</accession>
<organism evidence="1 2">
    <name type="scientific">Roseibium alexandrii</name>
    <dbReference type="NCBI Taxonomy" id="388408"/>
    <lineage>
        <taxon>Bacteria</taxon>
        <taxon>Pseudomonadati</taxon>
        <taxon>Pseudomonadota</taxon>
        <taxon>Alphaproteobacteria</taxon>
        <taxon>Hyphomicrobiales</taxon>
        <taxon>Stappiaceae</taxon>
        <taxon>Roseibium</taxon>
    </lineage>
</organism>
<evidence type="ECO:0000313" key="2">
    <source>
        <dbReference type="Proteomes" id="UP000053235"/>
    </source>
</evidence>
<dbReference type="Proteomes" id="UP000053235">
    <property type="component" value="Unassembled WGS sequence"/>
</dbReference>
<reference evidence="2" key="1">
    <citation type="submission" date="2015-07" db="EMBL/GenBank/DDBJ databases">
        <authorList>
            <person name="Rodrigo-Torres Lidia"/>
            <person name="Arahal R.David."/>
        </authorList>
    </citation>
    <scope>NUCLEOTIDE SEQUENCE [LARGE SCALE GENOMIC DNA]</scope>
    <source>
        <strain evidence="2">CECT 5112</strain>
    </source>
</reference>
<evidence type="ECO:0008006" key="3">
    <source>
        <dbReference type="Google" id="ProtNLM"/>
    </source>
</evidence>
<dbReference type="EMBL" id="CXWD01000034">
    <property type="protein sequence ID" value="CTQ77437.1"/>
    <property type="molecule type" value="Genomic_DNA"/>
</dbReference>
<dbReference type="STRING" id="388408.LAX5112_04910"/>
<sequence>MDYQEHTDKDVRLTILKALASENDKRLNETIITHILKNFGHTRSREYVRTQIRKLADLGAVGVTEVGSVLVAQLKQPGLDHVERRTFLEGVLQPSLDS</sequence>
<evidence type="ECO:0000313" key="1">
    <source>
        <dbReference type="EMBL" id="CTQ77437.1"/>
    </source>
</evidence>
<dbReference type="AlphaFoldDB" id="A0A0M7AS03"/>
<proteinExistence type="predicted"/>